<dbReference type="EMBL" id="CYSF01000006">
    <property type="protein sequence ID" value="CUH84238.1"/>
    <property type="molecule type" value="Genomic_DNA"/>
</dbReference>
<protein>
    <submittedName>
        <fullName evidence="8">Putative integral membrane protein</fullName>
    </submittedName>
</protein>
<evidence type="ECO:0000256" key="5">
    <source>
        <dbReference type="SAM" id="MobiDB-lite"/>
    </source>
</evidence>
<accession>A0A0P1GPB5</accession>
<dbReference type="InterPro" id="IPR010445">
    <property type="entry name" value="LapA_dom"/>
</dbReference>
<gene>
    <name evidence="8" type="ORF">TM5383_01445</name>
</gene>
<dbReference type="RefSeq" id="WP_058318314.1">
    <property type="nucleotide sequence ID" value="NZ_CYSF01000006.1"/>
</dbReference>
<evidence type="ECO:0000256" key="2">
    <source>
        <dbReference type="ARBA" id="ARBA00022692"/>
    </source>
</evidence>
<organism evidence="8 9">
    <name type="scientific">Thalassovita mediterranea</name>
    <dbReference type="NCBI Taxonomy" id="340021"/>
    <lineage>
        <taxon>Bacteria</taxon>
        <taxon>Pseudomonadati</taxon>
        <taxon>Pseudomonadota</taxon>
        <taxon>Alphaproteobacteria</taxon>
        <taxon>Rhodobacterales</taxon>
        <taxon>Roseobacteraceae</taxon>
        <taxon>Thalassovita</taxon>
    </lineage>
</organism>
<dbReference type="STRING" id="340021.TM5383_01445"/>
<keyword evidence="3 6" id="KW-1133">Transmembrane helix</keyword>
<sequence>MRYIRYAFLATLGFVLVSVAFANRGSVNLSLMPEAFERAIGLSYSIELPLFVVIFGAIISGLLIGFVWEWLREYKHRAEAARKTQEVQVLNRQLKREKRRNEAEAPSAQKDDVLALLDKAS</sequence>
<keyword evidence="4 6" id="KW-0472">Membrane</keyword>
<dbReference type="OrthoDB" id="7689797at2"/>
<evidence type="ECO:0000313" key="8">
    <source>
        <dbReference type="EMBL" id="CUH84238.1"/>
    </source>
</evidence>
<evidence type="ECO:0000259" key="7">
    <source>
        <dbReference type="Pfam" id="PF06305"/>
    </source>
</evidence>
<dbReference type="AlphaFoldDB" id="A0A0P1GPB5"/>
<feature type="transmembrane region" description="Helical" evidence="6">
    <location>
        <begin position="46"/>
        <end position="68"/>
    </location>
</feature>
<keyword evidence="1" id="KW-1003">Cell membrane</keyword>
<keyword evidence="2 6" id="KW-0812">Transmembrane</keyword>
<keyword evidence="9" id="KW-1185">Reference proteome</keyword>
<dbReference type="GO" id="GO:0005886">
    <property type="term" value="C:plasma membrane"/>
    <property type="evidence" value="ECO:0007669"/>
    <property type="project" value="InterPro"/>
</dbReference>
<evidence type="ECO:0000256" key="6">
    <source>
        <dbReference type="SAM" id="Phobius"/>
    </source>
</evidence>
<name>A0A0P1GPB5_9RHOB</name>
<reference evidence="8 9" key="1">
    <citation type="submission" date="2015-09" db="EMBL/GenBank/DDBJ databases">
        <authorList>
            <consortium name="Swine Surveillance"/>
        </authorList>
    </citation>
    <scope>NUCLEOTIDE SEQUENCE [LARGE SCALE GENOMIC DNA]</scope>
    <source>
        <strain evidence="8 9">CECT 8383</strain>
    </source>
</reference>
<feature type="region of interest" description="Disordered" evidence="5">
    <location>
        <begin position="96"/>
        <end position="121"/>
    </location>
</feature>
<evidence type="ECO:0000256" key="4">
    <source>
        <dbReference type="ARBA" id="ARBA00023136"/>
    </source>
</evidence>
<dbReference type="Proteomes" id="UP000051681">
    <property type="component" value="Unassembled WGS sequence"/>
</dbReference>
<feature type="domain" description="Lipopolysaccharide assembly protein A" evidence="7">
    <location>
        <begin position="45"/>
        <end position="94"/>
    </location>
</feature>
<feature type="compositionally biased region" description="Basic and acidic residues" evidence="5">
    <location>
        <begin position="99"/>
        <end position="113"/>
    </location>
</feature>
<dbReference type="Pfam" id="PF06305">
    <property type="entry name" value="LapA_dom"/>
    <property type="match status" value="1"/>
</dbReference>
<evidence type="ECO:0000313" key="9">
    <source>
        <dbReference type="Proteomes" id="UP000051681"/>
    </source>
</evidence>
<evidence type="ECO:0000256" key="3">
    <source>
        <dbReference type="ARBA" id="ARBA00022989"/>
    </source>
</evidence>
<evidence type="ECO:0000256" key="1">
    <source>
        <dbReference type="ARBA" id="ARBA00022475"/>
    </source>
</evidence>
<proteinExistence type="predicted"/>